<keyword evidence="14" id="KW-1185">Reference proteome</keyword>
<keyword evidence="3" id="KW-0732">Signal</keyword>
<dbReference type="InterPro" id="IPR017853">
    <property type="entry name" value="GH"/>
</dbReference>
<evidence type="ECO:0000256" key="8">
    <source>
        <dbReference type="ARBA" id="ARBA00023277"/>
    </source>
</evidence>
<dbReference type="RefSeq" id="WP_377042616.1">
    <property type="nucleotide sequence ID" value="NZ_JBHLUN010000001.1"/>
</dbReference>
<dbReference type="PANTHER" id="PTHR35923">
    <property type="entry name" value="MAJOR EXTRACELLULAR ENDOGLUCANASE"/>
    <property type="match status" value="1"/>
</dbReference>
<dbReference type="Pfam" id="PF00353">
    <property type="entry name" value="HemolysinCabind"/>
    <property type="match status" value="2"/>
</dbReference>
<dbReference type="Gene3D" id="2.60.40.2030">
    <property type="match status" value="1"/>
</dbReference>
<dbReference type="SUPFAM" id="SSF141072">
    <property type="entry name" value="CalX-like"/>
    <property type="match status" value="1"/>
</dbReference>
<evidence type="ECO:0000256" key="6">
    <source>
        <dbReference type="ARBA" id="ARBA00022837"/>
    </source>
</evidence>
<feature type="compositionally biased region" description="Polar residues" evidence="11">
    <location>
        <begin position="594"/>
        <end position="604"/>
    </location>
</feature>
<dbReference type="InterPro" id="IPR012291">
    <property type="entry name" value="CBM2_carb-bd_dom_sf"/>
</dbReference>
<evidence type="ECO:0000256" key="3">
    <source>
        <dbReference type="ARBA" id="ARBA00022729"/>
    </source>
</evidence>
<feature type="domain" description="CBM2" evidence="12">
    <location>
        <begin position="1"/>
        <end position="116"/>
    </location>
</feature>
<reference evidence="13 14" key="1">
    <citation type="submission" date="2024-09" db="EMBL/GenBank/DDBJ databases">
        <authorList>
            <person name="Sun Q."/>
            <person name="Mori K."/>
        </authorList>
    </citation>
    <scope>NUCLEOTIDE SEQUENCE [LARGE SCALE GENOMIC DNA]</scope>
    <source>
        <strain evidence="13 14">TBRC 5777</strain>
    </source>
</reference>
<evidence type="ECO:0000256" key="2">
    <source>
        <dbReference type="ARBA" id="ARBA00012601"/>
    </source>
</evidence>
<comment type="caution">
    <text evidence="13">The sequence shown here is derived from an EMBL/GenBank/DDBJ whole genome shotgun (WGS) entry which is preliminary data.</text>
</comment>
<dbReference type="Pfam" id="PF13946">
    <property type="entry name" value="DUF4214"/>
    <property type="match status" value="3"/>
</dbReference>
<comment type="catalytic activity">
    <reaction evidence="1">
        <text>Endohydrolysis of (1-&gt;4)-beta-D-glucosidic linkages in cellulose, lichenin and cereal beta-D-glucans.</text>
        <dbReference type="EC" id="3.2.1.4"/>
    </reaction>
</comment>
<dbReference type="SMART" id="SM00637">
    <property type="entry name" value="CBD_II"/>
    <property type="match status" value="1"/>
</dbReference>
<dbReference type="SMART" id="SM00237">
    <property type="entry name" value="Calx_beta"/>
    <property type="match status" value="1"/>
</dbReference>
<gene>
    <name evidence="13" type="ORF">ACFFGY_01615</name>
</gene>
<dbReference type="InterPro" id="IPR001919">
    <property type="entry name" value="CBD2"/>
</dbReference>
<dbReference type="Gene3D" id="2.150.10.10">
    <property type="entry name" value="Serralysin-like metalloprotease, C-terminal"/>
    <property type="match status" value="2"/>
</dbReference>
<dbReference type="InterPro" id="IPR001343">
    <property type="entry name" value="Hemolysn_Ca-bd"/>
</dbReference>
<dbReference type="PROSITE" id="PS00330">
    <property type="entry name" value="HEMOLYSIN_CALCIUM"/>
    <property type="match status" value="4"/>
</dbReference>
<dbReference type="InterPro" id="IPR038081">
    <property type="entry name" value="CalX-like_sf"/>
</dbReference>
<dbReference type="InterPro" id="IPR025282">
    <property type="entry name" value="DUF4214"/>
</dbReference>
<dbReference type="PROSITE" id="PS51173">
    <property type="entry name" value="CBM2"/>
    <property type="match status" value="1"/>
</dbReference>
<dbReference type="Gene3D" id="1.10.3130.20">
    <property type="entry name" value="Phycobilisome linker domain"/>
    <property type="match status" value="1"/>
</dbReference>
<dbReference type="SUPFAM" id="SSF51120">
    <property type="entry name" value="beta-Roll"/>
    <property type="match status" value="1"/>
</dbReference>
<evidence type="ECO:0000313" key="14">
    <source>
        <dbReference type="Proteomes" id="UP001589865"/>
    </source>
</evidence>
<feature type="region of interest" description="Disordered" evidence="11">
    <location>
        <begin position="643"/>
        <end position="664"/>
    </location>
</feature>
<dbReference type="InterPro" id="IPR018087">
    <property type="entry name" value="Glyco_hydro_5_CS"/>
</dbReference>
<evidence type="ECO:0000256" key="11">
    <source>
        <dbReference type="SAM" id="MobiDB-lite"/>
    </source>
</evidence>
<dbReference type="SUPFAM" id="SSF49384">
    <property type="entry name" value="Carbohydrate-binding domain"/>
    <property type="match status" value="1"/>
</dbReference>
<evidence type="ECO:0000256" key="7">
    <source>
        <dbReference type="ARBA" id="ARBA00023001"/>
    </source>
</evidence>
<organism evidence="13 14">
    <name type="scientific">Roseomonas elaeocarpi</name>
    <dbReference type="NCBI Taxonomy" id="907779"/>
    <lineage>
        <taxon>Bacteria</taxon>
        <taxon>Pseudomonadati</taxon>
        <taxon>Pseudomonadota</taxon>
        <taxon>Alphaproteobacteria</taxon>
        <taxon>Acetobacterales</taxon>
        <taxon>Roseomonadaceae</taxon>
        <taxon>Roseomonas</taxon>
    </lineage>
</organism>
<evidence type="ECO:0000256" key="5">
    <source>
        <dbReference type="ARBA" id="ARBA00022801"/>
    </source>
</evidence>
<keyword evidence="9" id="KW-0326">Glycosidase</keyword>
<evidence type="ECO:0000256" key="4">
    <source>
        <dbReference type="ARBA" id="ARBA00022737"/>
    </source>
</evidence>
<sequence>MALQFVFRATNSWTGGFQGQITVTNNGSSAVNSWAFNLAASWTISSVWDAVETVAADGTVTLSNASYDGTISPGGSVTLGFTANGTPEAPGFTALDAGGGGTVTGPDLPSLSVSDAVLVEGNSGTQPMTFTATLSHASDSPVFVHWATVDGTATAGSDYTATGGDIVFAPGQTSVNFQVPVLGDTATEPNENFSVVLTNPSGATLADATGTGTIRGDDGVTTSAGGFLSTQGNEIVDAAGNAVRLSAVNWFGFETSRGAPDGLNVRNWHDMMDQMVSLGFNAIRLPFSSELLDTNLQPTGINYSLNPDLAGLSGLALMDKIVDYAEQIGLKIILDHHRSAAGDGPNGNGLWYDNGYTEAGWINDWKMLAQHYAGNTAVIGADLQNEPHGNATWGDGTATDWAAAAERAGDAIQSVNPNWLIIVEGIEKYNGDYYWWGGNLEGAATHPVELDVANKLVYSAHDYPNSVYAQPWFSGSNLETSLPSVFNEHWAYLSSEGIAPVLLGEFGSKLSDPKDLAWLDALTATLQGDFNNDGTVDAGAPAAGLSWAWWSWNPNSGDTGGILQDDWTTPVQAKLDALKDIQGGLIGNDGGSATPVTGTDTNDTLHAGDGGNHLDGAGGDDLLIGGAGADTLLGGAGSDTLQGGGGNDVLDGGAGNDTIDGGAGHDVVPAGLEGRRAVSFAAGSGGTSLFTHADGSVDTLSNVEVVSFVDGREVFDPSDPAAQVVRLYQAALDRQPEQGGLNYWIDQIQHGTPLSALADFFATSGEFTARFGTGLSNAGFVTKIYENVLGRAPDAGGLSFWTGQLDGGSDRGQVLASISESDENRSATASVVSAGIWDLSETAAQVARLYDTALGRLPDAGGLSYWRGAIDSGTAQLTDLATAFVNSQEFQATYGSLSNRAFVEQVYQNTLDRAGDAGGVDYWTHLLDSGAAGRSAVVIGFSESAEHEALTAPNIMSENAAQFGILFA</sequence>
<feature type="compositionally biased region" description="Gly residues" evidence="11">
    <location>
        <begin position="643"/>
        <end position="655"/>
    </location>
</feature>
<keyword evidence="6" id="KW-0106">Calcium</keyword>
<dbReference type="InterPro" id="IPR011049">
    <property type="entry name" value="Serralysin-like_metalloprot_C"/>
</dbReference>
<dbReference type="EC" id="3.2.1.4" evidence="2"/>
<accession>A0ABV6JMI0</accession>
<dbReference type="InterPro" id="IPR038255">
    <property type="entry name" value="PBS_linker_sf"/>
</dbReference>
<dbReference type="PANTHER" id="PTHR35923:SF2">
    <property type="entry name" value="ENDOGLUCANASE"/>
    <property type="match status" value="1"/>
</dbReference>
<evidence type="ECO:0000256" key="1">
    <source>
        <dbReference type="ARBA" id="ARBA00000966"/>
    </source>
</evidence>
<dbReference type="Pfam" id="PF03160">
    <property type="entry name" value="Calx-beta"/>
    <property type="match status" value="1"/>
</dbReference>
<evidence type="ECO:0000313" key="13">
    <source>
        <dbReference type="EMBL" id="MFC0406927.1"/>
    </source>
</evidence>
<dbReference type="InterPro" id="IPR018511">
    <property type="entry name" value="Hemolysin-typ_Ca-bd_CS"/>
</dbReference>
<keyword evidence="5" id="KW-0378">Hydrolase</keyword>
<keyword evidence="7" id="KW-0136">Cellulose degradation</keyword>
<dbReference type="Gene3D" id="3.20.20.80">
    <property type="entry name" value="Glycosidases"/>
    <property type="match status" value="1"/>
</dbReference>
<dbReference type="InterPro" id="IPR008965">
    <property type="entry name" value="CBM2/CBM3_carb-bd_dom_sf"/>
</dbReference>
<dbReference type="Proteomes" id="UP001589865">
    <property type="component" value="Unassembled WGS sequence"/>
</dbReference>
<evidence type="ECO:0000256" key="9">
    <source>
        <dbReference type="ARBA" id="ARBA00023295"/>
    </source>
</evidence>
<protein>
    <recommendedName>
        <fullName evidence="2">cellulase</fullName>
        <ecNumber evidence="2">3.2.1.4</ecNumber>
    </recommendedName>
</protein>
<keyword evidence="8" id="KW-0119">Carbohydrate metabolism</keyword>
<dbReference type="Pfam" id="PF00150">
    <property type="entry name" value="Cellulase"/>
    <property type="match status" value="1"/>
</dbReference>
<dbReference type="InterPro" id="IPR001547">
    <property type="entry name" value="Glyco_hydro_5"/>
</dbReference>
<proteinExistence type="predicted"/>
<dbReference type="PRINTS" id="PR00313">
    <property type="entry name" value="CABNDNGRPT"/>
</dbReference>
<keyword evidence="10" id="KW-0624">Polysaccharide degradation</keyword>
<name>A0ABV6JMI0_9PROT</name>
<dbReference type="EMBL" id="JBHLUN010000001">
    <property type="protein sequence ID" value="MFC0406927.1"/>
    <property type="molecule type" value="Genomic_DNA"/>
</dbReference>
<dbReference type="PROSITE" id="PS00659">
    <property type="entry name" value="GLYCOSYL_HYDROL_F5"/>
    <property type="match status" value="1"/>
</dbReference>
<dbReference type="Gene3D" id="2.60.40.290">
    <property type="match status" value="1"/>
</dbReference>
<evidence type="ECO:0000259" key="12">
    <source>
        <dbReference type="PROSITE" id="PS51173"/>
    </source>
</evidence>
<evidence type="ECO:0000256" key="10">
    <source>
        <dbReference type="ARBA" id="ARBA00023326"/>
    </source>
</evidence>
<feature type="region of interest" description="Disordered" evidence="11">
    <location>
        <begin position="589"/>
        <end position="612"/>
    </location>
</feature>
<dbReference type="InterPro" id="IPR003644">
    <property type="entry name" value="Calx_beta"/>
</dbReference>
<keyword evidence="4" id="KW-0677">Repeat</keyword>
<dbReference type="SUPFAM" id="SSF51445">
    <property type="entry name" value="(Trans)glycosidases"/>
    <property type="match status" value="1"/>
</dbReference>
<dbReference type="Pfam" id="PF00553">
    <property type="entry name" value="CBM_2"/>
    <property type="match status" value="1"/>
</dbReference>